<accession>A4VBA4</accession>
<protein>
    <recommendedName>
        <fullName evidence="2">Chitin-binding type-2 domain-containing protein</fullName>
    </recommendedName>
</protein>
<organism evidence="3">
    <name type="scientific">Eristalis tenax</name>
    <name type="common">Drone fly</name>
    <name type="synonym">Musca tenax</name>
    <dbReference type="NCBI Taxonomy" id="198635"/>
    <lineage>
        <taxon>Eukaryota</taxon>
        <taxon>Metazoa</taxon>
        <taxon>Ecdysozoa</taxon>
        <taxon>Arthropoda</taxon>
        <taxon>Hexapoda</taxon>
        <taxon>Insecta</taxon>
        <taxon>Pterygota</taxon>
        <taxon>Neoptera</taxon>
        <taxon>Endopterygota</taxon>
        <taxon>Diptera</taxon>
        <taxon>Brachycera</taxon>
        <taxon>Muscomorpha</taxon>
        <taxon>Syrphoidea</taxon>
        <taxon>Syrphidae</taxon>
        <taxon>Eristalinae</taxon>
        <taxon>Eristalini</taxon>
        <taxon>Eristalis</taxon>
    </lineage>
</organism>
<evidence type="ECO:0000259" key="2">
    <source>
        <dbReference type="PROSITE" id="PS50940"/>
    </source>
</evidence>
<sequence length="85" mass="9390">MKLILVLASVCLCMASVSGVEIVCPTDQADLDMVIQYPSATSCSEFFKCDRGVAVLQWCPEGLHYNTFLQSCDYPEMARCTLKSN</sequence>
<feature type="domain" description="Chitin-binding type-2" evidence="2">
    <location>
        <begin position="21"/>
        <end position="82"/>
    </location>
</feature>
<dbReference type="AlphaFoldDB" id="A4VBA4"/>
<dbReference type="EMBL" id="AM706422">
    <property type="protein sequence ID" value="CAM92113.1"/>
    <property type="molecule type" value="mRNA"/>
</dbReference>
<feature type="chain" id="PRO_5002673449" description="Chitin-binding type-2 domain-containing protein" evidence="1">
    <location>
        <begin position="20"/>
        <end position="85"/>
    </location>
</feature>
<dbReference type="SUPFAM" id="SSF57625">
    <property type="entry name" value="Invertebrate chitin-binding proteins"/>
    <property type="match status" value="1"/>
</dbReference>
<evidence type="ECO:0000256" key="1">
    <source>
        <dbReference type="SAM" id="SignalP"/>
    </source>
</evidence>
<dbReference type="GO" id="GO:0005576">
    <property type="term" value="C:extracellular region"/>
    <property type="evidence" value="ECO:0007669"/>
    <property type="project" value="InterPro"/>
</dbReference>
<dbReference type="Pfam" id="PF01607">
    <property type="entry name" value="CBM_14"/>
    <property type="match status" value="1"/>
</dbReference>
<reference evidence="3" key="1">
    <citation type="journal article" date="2007" name="BMC Genomics">
        <title>Analysis of the immune-inducible transcriptome from microbial stress resistant, rat-tailed maggots of the drone fly Eristalis tenax.</title>
        <authorList>
            <person name="Altincicek B."/>
            <person name="Vilcinskas A."/>
        </authorList>
    </citation>
    <scope>NUCLEOTIDE SEQUENCE</scope>
    <source>
        <strain evidence="3">14</strain>
    </source>
</reference>
<name>A4VBA4_ERITN</name>
<dbReference type="SMART" id="SM00494">
    <property type="entry name" value="ChtBD2"/>
    <property type="match status" value="1"/>
</dbReference>
<feature type="signal peptide" evidence="1">
    <location>
        <begin position="1"/>
        <end position="19"/>
    </location>
</feature>
<dbReference type="InterPro" id="IPR036508">
    <property type="entry name" value="Chitin-bd_dom_sf"/>
</dbReference>
<keyword evidence="1" id="KW-0732">Signal</keyword>
<dbReference type="PROSITE" id="PS50940">
    <property type="entry name" value="CHIT_BIND_II"/>
    <property type="match status" value="1"/>
</dbReference>
<proteinExistence type="evidence at transcript level"/>
<dbReference type="CAZy" id="CBM14">
    <property type="family name" value="Carbohydrate-Binding Module Family 14"/>
</dbReference>
<dbReference type="GO" id="GO:0008061">
    <property type="term" value="F:chitin binding"/>
    <property type="evidence" value="ECO:0007669"/>
    <property type="project" value="InterPro"/>
</dbReference>
<evidence type="ECO:0000313" key="3">
    <source>
        <dbReference type="EMBL" id="CAM92113.1"/>
    </source>
</evidence>
<dbReference type="InterPro" id="IPR002557">
    <property type="entry name" value="Chitin-bd_dom"/>
</dbReference>
<dbReference type="Gene3D" id="2.170.140.10">
    <property type="entry name" value="Chitin binding domain"/>
    <property type="match status" value="1"/>
</dbReference>